<reference evidence="1 2" key="1">
    <citation type="journal article" date="2023" name="BMC Biotechnol.">
        <title>Vitis rotundifolia cv Carlos genome sequencing.</title>
        <authorList>
            <person name="Huff M."/>
            <person name="Hulse-Kemp A."/>
            <person name="Scheffler B."/>
            <person name="Youngblood R."/>
            <person name="Simpson S."/>
            <person name="Babiker E."/>
            <person name="Staton M."/>
        </authorList>
    </citation>
    <scope>NUCLEOTIDE SEQUENCE [LARGE SCALE GENOMIC DNA]</scope>
    <source>
        <tissue evidence="1">Leaf</tissue>
    </source>
</reference>
<dbReference type="PANTHER" id="PTHR15002:SF0">
    <property type="entry name" value="RIBOSOMAL BIOGENESIS PROTEIN LAS1L"/>
    <property type="match status" value="1"/>
</dbReference>
<dbReference type="Pfam" id="PF04031">
    <property type="entry name" value="Las1"/>
    <property type="match status" value="1"/>
</dbReference>
<dbReference type="GO" id="GO:0030687">
    <property type="term" value="C:preribosome, large subunit precursor"/>
    <property type="evidence" value="ECO:0007669"/>
    <property type="project" value="TreeGrafter"/>
</dbReference>
<dbReference type="PANTHER" id="PTHR15002">
    <property type="entry name" value="RIBOSOMAL BIOGENESIS PROTEIN LAS1L"/>
    <property type="match status" value="1"/>
</dbReference>
<proteinExistence type="predicted"/>
<evidence type="ECO:0000313" key="1">
    <source>
        <dbReference type="EMBL" id="KAJ9689341.1"/>
    </source>
</evidence>
<dbReference type="InterPro" id="IPR007174">
    <property type="entry name" value="Las1"/>
</dbReference>
<gene>
    <name evidence="1" type="ORF">PVL29_014830</name>
</gene>
<dbReference type="AlphaFoldDB" id="A0AA38ZHT6"/>
<dbReference type="GO" id="GO:0000460">
    <property type="term" value="P:maturation of 5.8S rRNA"/>
    <property type="evidence" value="ECO:0007669"/>
    <property type="project" value="TreeGrafter"/>
</dbReference>
<sequence length="624" mass="70250">MESLLGFDQASRHDNEGSHGQKLVPWLNWEEWNSVRQSLFSSSQDSVGFALGRVSAWRSRGCLPVVVEVTASIIEIQQQDPFFRVDANDDLLHSEEMLAMLYCMAIMRLVNGVVEKTRKATQVSIAEAADAIGIPRMLIDIRHEGSHRDLPSLRLVRLASVKALDWLKSYYWEPQKKAIPLRRDGSSNIRKEIKSKIRELALCLKVRQSSGSGGPLAKGKRKHGELLCGRNKFFSVMTGKLLSSNSGVPKKQITRILKNLVLLYSSYSSEVVSVLLDLLLKTTDSLHLAELSKNSQIGQRTDNMQTVFDDWKLLLTKFSNKEPELPLTLLKAVLDMIQTQEAMKIEIGGHHLILSEDNVEVGQIELLSSLFAWLVEHFKGFYSEIQIPKAALLELLRKCLLVSAPDNKLIMGSALLLAQMAENNIMIEKLNRFCLLGLSKSDVIEETAPPLSFEKLLVHQEDAIRQAAEKLELVKRHRMKGSIVKTTTNGDDGNHSRWVVAKSWNPCPIGMLPRALGSSGRLPALDHNDNQKMAPESSERREQWELKHCSRKREACFDIEMLDDSSVKKMRETVEDQTIEGHDSDDKDVTLCEGVKGQLLINGVWKKVEREELLAIKSAVRILV</sequence>
<dbReference type="Proteomes" id="UP001168098">
    <property type="component" value="Unassembled WGS sequence"/>
</dbReference>
<evidence type="ECO:0000313" key="2">
    <source>
        <dbReference type="Proteomes" id="UP001168098"/>
    </source>
</evidence>
<dbReference type="EMBL" id="JARBHA010000011">
    <property type="protein sequence ID" value="KAJ9689341.1"/>
    <property type="molecule type" value="Genomic_DNA"/>
</dbReference>
<dbReference type="GO" id="GO:0004519">
    <property type="term" value="F:endonuclease activity"/>
    <property type="evidence" value="ECO:0007669"/>
    <property type="project" value="InterPro"/>
</dbReference>
<dbReference type="GO" id="GO:0090730">
    <property type="term" value="C:Las1 complex"/>
    <property type="evidence" value="ECO:0007669"/>
    <property type="project" value="InterPro"/>
</dbReference>
<comment type="caution">
    <text evidence="1">The sequence shown here is derived from an EMBL/GenBank/DDBJ whole genome shotgun (WGS) entry which is preliminary data.</text>
</comment>
<accession>A0AA38ZHT6</accession>
<name>A0AA38ZHT6_VITRO</name>
<organism evidence="1 2">
    <name type="scientific">Vitis rotundifolia</name>
    <name type="common">Muscadine grape</name>
    <dbReference type="NCBI Taxonomy" id="103349"/>
    <lineage>
        <taxon>Eukaryota</taxon>
        <taxon>Viridiplantae</taxon>
        <taxon>Streptophyta</taxon>
        <taxon>Embryophyta</taxon>
        <taxon>Tracheophyta</taxon>
        <taxon>Spermatophyta</taxon>
        <taxon>Magnoliopsida</taxon>
        <taxon>eudicotyledons</taxon>
        <taxon>Gunneridae</taxon>
        <taxon>Pentapetalae</taxon>
        <taxon>rosids</taxon>
        <taxon>Vitales</taxon>
        <taxon>Vitaceae</taxon>
        <taxon>Viteae</taxon>
        <taxon>Vitis</taxon>
    </lineage>
</organism>
<dbReference type="GO" id="GO:0000470">
    <property type="term" value="P:maturation of LSU-rRNA"/>
    <property type="evidence" value="ECO:0007669"/>
    <property type="project" value="TreeGrafter"/>
</dbReference>
<keyword evidence="2" id="KW-1185">Reference proteome</keyword>
<protein>
    <submittedName>
        <fullName evidence="1">Uncharacterized protein</fullName>
    </submittedName>
</protein>